<keyword evidence="3" id="KW-1185">Reference proteome</keyword>
<keyword evidence="1" id="KW-0472">Membrane</keyword>
<evidence type="ECO:0000256" key="1">
    <source>
        <dbReference type="SAM" id="Phobius"/>
    </source>
</evidence>
<keyword evidence="1" id="KW-1133">Transmembrane helix</keyword>
<proteinExistence type="predicted"/>
<dbReference type="AlphaFoldDB" id="A0A433SES2"/>
<feature type="transmembrane region" description="Helical" evidence="1">
    <location>
        <begin position="128"/>
        <end position="147"/>
    </location>
</feature>
<feature type="transmembrane region" description="Helical" evidence="1">
    <location>
        <begin position="153"/>
        <end position="174"/>
    </location>
</feature>
<name>A0A433SES2_9BURK</name>
<dbReference type="EMBL" id="PQSP01000002">
    <property type="protein sequence ID" value="RUS67269.1"/>
    <property type="molecule type" value="Genomic_DNA"/>
</dbReference>
<gene>
    <name evidence="2" type="ORF">CUZ56_01212</name>
</gene>
<dbReference type="OrthoDB" id="9154601at2"/>
<feature type="transmembrane region" description="Helical" evidence="1">
    <location>
        <begin position="6"/>
        <end position="24"/>
    </location>
</feature>
<evidence type="ECO:0000313" key="3">
    <source>
        <dbReference type="Proteomes" id="UP000286947"/>
    </source>
</evidence>
<keyword evidence="1" id="KW-0812">Transmembrane</keyword>
<protein>
    <submittedName>
        <fullName evidence="2">Uncharacterized protein</fullName>
    </submittedName>
</protein>
<dbReference type="Proteomes" id="UP000286947">
    <property type="component" value="Unassembled WGS sequence"/>
</dbReference>
<dbReference type="RefSeq" id="WP_126979175.1">
    <property type="nucleotide sequence ID" value="NZ_PQSP01000002.1"/>
</dbReference>
<accession>A0A433SES2</accession>
<organism evidence="2 3">
    <name type="scientific">Saezia sanguinis</name>
    <dbReference type="NCBI Taxonomy" id="1965230"/>
    <lineage>
        <taxon>Bacteria</taxon>
        <taxon>Pseudomonadati</taxon>
        <taxon>Pseudomonadota</taxon>
        <taxon>Betaproteobacteria</taxon>
        <taxon>Burkholderiales</taxon>
        <taxon>Saeziaceae</taxon>
        <taxon>Saezia</taxon>
    </lineage>
</organism>
<evidence type="ECO:0000313" key="2">
    <source>
        <dbReference type="EMBL" id="RUS67269.1"/>
    </source>
</evidence>
<comment type="caution">
    <text evidence="2">The sequence shown here is derived from an EMBL/GenBank/DDBJ whole genome shotgun (WGS) entry which is preliminary data.</text>
</comment>
<sequence length="202" mass="23686">MNTEIIFKLITVLLGSFTLMKLFIDASRGRKSHMREEYKFAKEFLNDVKNNKEMHPFAIEKGFQAIACEQWIEAKEVDFVISLEEPTRSLNDFIQGNRYIELKEDKNGQQIVFKQKYQAIWHRRWRKLVALLLYFCFCLLALSPWLLLPYITMNIGTAVILLLVTIPVFGSYAYMCLSWGTRVLAAERLVKRKPVSKQQILL</sequence>
<reference evidence="2 3" key="1">
    <citation type="submission" date="2018-01" db="EMBL/GenBank/DDBJ databases">
        <title>Saezia sanguinis gen. nov., sp. nov., in the order Burkholderiales isolated from human blood.</title>
        <authorList>
            <person name="Medina-Pascual M.J."/>
            <person name="Valdezate S."/>
            <person name="Monzon S."/>
            <person name="Cuesta I."/>
            <person name="Carrasco G."/>
            <person name="Villalon P."/>
            <person name="Saez-Nieto J.A."/>
        </authorList>
    </citation>
    <scope>NUCLEOTIDE SEQUENCE [LARGE SCALE GENOMIC DNA]</scope>
    <source>
        <strain evidence="2 3">CNM695-12</strain>
    </source>
</reference>